<sequence>MTMDKFYDQALAAQLLDVFILERSTSNNLQCFNFSEDSANQLSIETQGKLAKLVNNAGTSDMEEASVGLQGIVAQVSLPPFADNTGQSHQRLSQLCQGVTITGLSSTNFVTMMDKLRHAHSLFSRFTPGGRLRSPEFISTQDFESRNGTVNFPTISTGNRFFTPSHLAAGLQPTAVTKDIDPSGVLKKADSRRLIHTEDNEVKYYIMSKSNDKIK</sequence>
<proteinExistence type="predicted"/>
<gene>
    <name evidence="1" type="ORF">PC9H_008889</name>
</gene>
<reference evidence="1" key="1">
    <citation type="submission" date="2019-07" db="EMBL/GenBank/DDBJ databases">
        <authorList>
            <person name="Palmer J.M."/>
        </authorList>
    </citation>
    <scope>NUCLEOTIDE SEQUENCE</scope>
    <source>
        <strain evidence="1">PC9</strain>
    </source>
</reference>
<keyword evidence="2" id="KW-1185">Reference proteome</keyword>
<dbReference type="EMBL" id="JACETU010000006">
    <property type="protein sequence ID" value="KAF7426520.1"/>
    <property type="molecule type" value="Genomic_DNA"/>
</dbReference>
<dbReference type="GeneID" id="59378707"/>
<dbReference type="Proteomes" id="UP000623687">
    <property type="component" value="Unassembled WGS sequence"/>
</dbReference>
<protein>
    <submittedName>
        <fullName evidence="1">Uncharacterized protein</fullName>
    </submittedName>
</protein>
<evidence type="ECO:0000313" key="1">
    <source>
        <dbReference type="EMBL" id="KAF7426520.1"/>
    </source>
</evidence>
<evidence type="ECO:0000313" key="2">
    <source>
        <dbReference type="Proteomes" id="UP000623687"/>
    </source>
</evidence>
<dbReference type="OrthoDB" id="3067373at2759"/>
<dbReference type="AlphaFoldDB" id="A0A8H6ZWN8"/>
<dbReference type="VEuPathDB" id="FungiDB:PC9H_008889"/>
<accession>A0A8H6ZWN8</accession>
<name>A0A8H6ZWN8_PLEOS</name>
<comment type="caution">
    <text evidence="1">The sequence shown here is derived from an EMBL/GenBank/DDBJ whole genome shotgun (WGS) entry which is preliminary data.</text>
</comment>
<dbReference type="RefSeq" id="XP_036629824.1">
    <property type="nucleotide sequence ID" value="XM_036778396.1"/>
</dbReference>
<organism evidence="1 2">
    <name type="scientific">Pleurotus ostreatus</name>
    <name type="common">Oyster mushroom</name>
    <name type="synonym">White-rot fungus</name>
    <dbReference type="NCBI Taxonomy" id="5322"/>
    <lineage>
        <taxon>Eukaryota</taxon>
        <taxon>Fungi</taxon>
        <taxon>Dikarya</taxon>
        <taxon>Basidiomycota</taxon>
        <taxon>Agaricomycotina</taxon>
        <taxon>Agaricomycetes</taxon>
        <taxon>Agaricomycetidae</taxon>
        <taxon>Agaricales</taxon>
        <taxon>Pleurotineae</taxon>
        <taxon>Pleurotaceae</taxon>
        <taxon>Pleurotus</taxon>
    </lineage>
</organism>